<dbReference type="InterPro" id="IPR004358">
    <property type="entry name" value="Sig_transdc_His_kin-like_C"/>
</dbReference>
<accession>A0A1J5P0Z8</accession>
<evidence type="ECO:0000313" key="4">
    <source>
        <dbReference type="EMBL" id="OIQ64730.1"/>
    </source>
</evidence>
<dbReference type="EMBL" id="MLJW01007882">
    <property type="protein sequence ID" value="OIQ64730.1"/>
    <property type="molecule type" value="Genomic_DNA"/>
</dbReference>
<comment type="caution">
    <text evidence="4">The sequence shown here is derived from an EMBL/GenBank/DDBJ whole genome shotgun (WGS) entry which is preliminary data.</text>
</comment>
<dbReference type="SMART" id="SM00387">
    <property type="entry name" value="HATPase_c"/>
    <property type="match status" value="1"/>
</dbReference>
<dbReference type="GO" id="GO:0000155">
    <property type="term" value="F:phosphorelay sensor kinase activity"/>
    <property type="evidence" value="ECO:0007669"/>
    <property type="project" value="InterPro"/>
</dbReference>
<dbReference type="PRINTS" id="PR00344">
    <property type="entry name" value="BCTRLSENSOR"/>
</dbReference>
<keyword evidence="4" id="KW-0808">Transferase</keyword>
<dbReference type="Gene3D" id="3.30.565.10">
    <property type="entry name" value="Histidine kinase-like ATPase, C-terminal domain"/>
    <property type="match status" value="1"/>
</dbReference>
<gene>
    <name evidence="4" type="primary">zraS_37</name>
    <name evidence="4" type="ORF">GALL_537180</name>
</gene>
<dbReference type="PANTHER" id="PTHR43065:SF47">
    <property type="match status" value="1"/>
</dbReference>
<name>A0A1J5P0Z8_9ZZZZ</name>
<dbReference type="EC" id="2.7.13.3" evidence="4"/>
<organism evidence="4">
    <name type="scientific">mine drainage metagenome</name>
    <dbReference type="NCBI Taxonomy" id="410659"/>
    <lineage>
        <taxon>unclassified sequences</taxon>
        <taxon>metagenomes</taxon>
        <taxon>ecological metagenomes</taxon>
    </lineage>
</organism>
<feature type="coiled-coil region" evidence="2">
    <location>
        <begin position="40"/>
        <end position="70"/>
    </location>
</feature>
<dbReference type="Gene3D" id="1.10.287.130">
    <property type="match status" value="1"/>
</dbReference>
<dbReference type="InterPro" id="IPR003661">
    <property type="entry name" value="HisK_dim/P_dom"/>
</dbReference>
<evidence type="ECO:0000256" key="2">
    <source>
        <dbReference type="SAM" id="Coils"/>
    </source>
</evidence>
<feature type="domain" description="Histidine kinase" evidence="3">
    <location>
        <begin position="79"/>
        <end position="310"/>
    </location>
</feature>
<keyword evidence="2" id="KW-0175">Coiled coil</keyword>
<dbReference type="Pfam" id="PF02518">
    <property type="entry name" value="HATPase_c"/>
    <property type="match status" value="1"/>
</dbReference>
<evidence type="ECO:0000256" key="1">
    <source>
        <dbReference type="ARBA" id="ARBA00022553"/>
    </source>
</evidence>
<dbReference type="InterPro" id="IPR003594">
    <property type="entry name" value="HATPase_dom"/>
</dbReference>
<dbReference type="CDD" id="cd00082">
    <property type="entry name" value="HisKA"/>
    <property type="match status" value="1"/>
</dbReference>
<dbReference type="SUPFAM" id="SSF55874">
    <property type="entry name" value="ATPase domain of HSP90 chaperone/DNA topoisomerase II/histidine kinase"/>
    <property type="match status" value="1"/>
</dbReference>
<dbReference type="PROSITE" id="PS50109">
    <property type="entry name" value="HIS_KIN"/>
    <property type="match status" value="1"/>
</dbReference>
<sequence length="325" mass="35619">MRAITRVLQRASGETHCRIYGAFQDITERKQAEQRIEWRTQELSRTNDELKLALESLRQAQRQLVESEKMAALGGLVAGIAHEISTPLGVGVTAASVLEDETSRLVSLHRQGQMKKSDLEQYILVSEQSSRMVLSNLERAAGLIRSFKQVAVDQSNEGRRRFNMRSYLNETLTSLTPSLRKAKVGYAIECADELEIESDPGALSQIITNLVVNALMHAFDEQPAGVIRIGVRSAGDWLELEFSDDGKGMSADILPRIFDPFFTTKRGAGGSGLGLHIVYNLVIQTLKGDIVCHSQPGQGTTFVIRWPLGAGNGSVLPGSRGSESP</sequence>
<dbReference type="InterPro" id="IPR005467">
    <property type="entry name" value="His_kinase_dom"/>
</dbReference>
<protein>
    <submittedName>
        <fullName evidence="4">Sensor protein ZraS</fullName>
        <ecNumber evidence="4">2.7.13.3</ecNumber>
    </submittedName>
</protein>
<keyword evidence="1" id="KW-0597">Phosphoprotein</keyword>
<dbReference type="CDD" id="cd00075">
    <property type="entry name" value="HATPase"/>
    <property type="match status" value="1"/>
</dbReference>
<dbReference type="InterPro" id="IPR036890">
    <property type="entry name" value="HATPase_C_sf"/>
</dbReference>
<dbReference type="AlphaFoldDB" id="A0A1J5P0Z8"/>
<evidence type="ECO:0000259" key="3">
    <source>
        <dbReference type="PROSITE" id="PS50109"/>
    </source>
</evidence>
<proteinExistence type="predicted"/>
<dbReference type="PANTHER" id="PTHR43065">
    <property type="entry name" value="SENSOR HISTIDINE KINASE"/>
    <property type="match status" value="1"/>
</dbReference>
<reference evidence="4" key="1">
    <citation type="submission" date="2016-10" db="EMBL/GenBank/DDBJ databases">
        <title>Sequence of Gallionella enrichment culture.</title>
        <authorList>
            <person name="Poehlein A."/>
            <person name="Muehling M."/>
            <person name="Daniel R."/>
        </authorList>
    </citation>
    <scope>NUCLEOTIDE SEQUENCE</scope>
</reference>